<dbReference type="SUPFAM" id="SSF53067">
    <property type="entry name" value="Actin-like ATPase domain"/>
    <property type="match status" value="2"/>
</dbReference>
<evidence type="ECO:0000313" key="5">
    <source>
        <dbReference type="Proteomes" id="UP001159428"/>
    </source>
</evidence>
<dbReference type="EMBL" id="CALNXJ010000045">
    <property type="protein sequence ID" value="CAH3149196.1"/>
    <property type="molecule type" value="Genomic_DNA"/>
</dbReference>
<name>A0AAU9XJ58_9CNID</name>
<evidence type="ECO:0000256" key="1">
    <source>
        <dbReference type="ARBA" id="ARBA00007381"/>
    </source>
</evidence>
<dbReference type="CDD" id="cd10229">
    <property type="entry name" value="ASKHA_NBD_HSP70_HSPA12"/>
    <property type="match status" value="1"/>
</dbReference>
<evidence type="ECO:0000256" key="2">
    <source>
        <dbReference type="ARBA" id="ARBA00022741"/>
    </source>
</evidence>
<proteinExistence type="inferred from homology"/>
<organism evidence="4 5">
    <name type="scientific">Pocillopora meandrina</name>
    <dbReference type="NCBI Taxonomy" id="46732"/>
    <lineage>
        <taxon>Eukaryota</taxon>
        <taxon>Metazoa</taxon>
        <taxon>Cnidaria</taxon>
        <taxon>Anthozoa</taxon>
        <taxon>Hexacorallia</taxon>
        <taxon>Scleractinia</taxon>
        <taxon>Astrocoeniina</taxon>
        <taxon>Pocilloporidae</taxon>
        <taxon>Pocillopora</taxon>
    </lineage>
</organism>
<dbReference type="PANTHER" id="PTHR14187">
    <property type="entry name" value="ALPHA KINASE/ELONGATION FACTOR 2 KINASE"/>
    <property type="match status" value="1"/>
</dbReference>
<dbReference type="PANTHER" id="PTHR14187:SF5">
    <property type="entry name" value="HEAT SHOCK 70 KDA PROTEIN 12A"/>
    <property type="match status" value="1"/>
</dbReference>
<dbReference type="Pfam" id="PF00012">
    <property type="entry name" value="HSP70"/>
    <property type="match status" value="1"/>
</dbReference>
<dbReference type="Proteomes" id="UP001159428">
    <property type="component" value="Unassembled WGS sequence"/>
</dbReference>
<evidence type="ECO:0008006" key="6">
    <source>
        <dbReference type="Google" id="ProtNLM"/>
    </source>
</evidence>
<dbReference type="GO" id="GO:0005524">
    <property type="term" value="F:ATP binding"/>
    <property type="evidence" value="ECO:0007669"/>
    <property type="project" value="UniProtKB-KW"/>
</dbReference>
<reference evidence="4 5" key="1">
    <citation type="submission" date="2022-05" db="EMBL/GenBank/DDBJ databases">
        <authorList>
            <consortium name="Genoscope - CEA"/>
            <person name="William W."/>
        </authorList>
    </citation>
    <scope>NUCLEOTIDE SEQUENCE [LARGE SCALE GENOMIC DNA]</scope>
</reference>
<protein>
    <recommendedName>
        <fullName evidence="6">Heat shock 70 kDa protein 12A</fullName>
    </recommendedName>
</protein>
<keyword evidence="5" id="KW-1185">Reference proteome</keyword>
<gene>
    <name evidence="4" type="ORF">PMEA_00024036</name>
</gene>
<dbReference type="Gene3D" id="3.30.420.40">
    <property type="match status" value="2"/>
</dbReference>
<comment type="caution">
    <text evidence="4">The sequence shown here is derived from an EMBL/GenBank/DDBJ whole genome shotgun (WGS) entry which is preliminary data.</text>
</comment>
<keyword evidence="2" id="KW-0547">Nucleotide-binding</keyword>
<dbReference type="InterPro" id="IPR043129">
    <property type="entry name" value="ATPase_NBD"/>
</dbReference>
<comment type="similarity">
    <text evidence="1">Belongs to the heat shock protein 70 family.</text>
</comment>
<keyword evidence="3" id="KW-0067">ATP-binding</keyword>
<evidence type="ECO:0000313" key="4">
    <source>
        <dbReference type="EMBL" id="CAH3149196.1"/>
    </source>
</evidence>
<sequence length="598" mass="66847">MALKALEGSLLYSPKRSYLAVVAIDFGTTYSGFAFSFIKDKGKDAIFMNKDWANEQGGQTSKTPTCLLLKPDLSFDSFGYEAIEKYSSLQNESEEKEYLFFKHFKMALHSNETLNSRTVIKAANGRSVEANTVFSRSINFLKDEAIKVIRQRTGDDYFSADDVQWVLTVPAIWTPRAKQFMREAAYEAGVGKPGNADQLMIALEPEAAAIFCKEKNMNDFLEESGSRSLDGVLSQINTHYVVVDIGGGTLDVTVHEIQDDGRIKEIHKVTGGPHGGMYVNQRFESLLDELFGTTTLQSYREQFPSDWLCLMSEFEAKKRGKRILDSSLMTNIRLPRSFVSQIKQNKGMGIDRYGEREVKIKSNEYLSLGPGMMRKLFTPVVDNIKEHLNTLLGKPQLSKVQTMLLVGGFAESVFLQSEIKKTFSGRCRILVPHHASIAVAQGAVIFGKKPTTITERVMSTTYGIRCRRKFKSGEHPEEKKSVIDGIVMCKDLFSCLVKENDVVELGQRIKKIYHPSTPSSTRATVGFHVTTNPNTQFTSDPGVTEIGKISIQTPDTWKGKDRDIEVSLFFGGTEITATAWDESSGNHAETTLDFFTQS</sequence>
<accession>A0AAU9XJ58</accession>
<dbReference type="AlphaFoldDB" id="A0AAU9XJ58"/>
<evidence type="ECO:0000256" key="3">
    <source>
        <dbReference type="ARBA" id="ARBA00022840"/>
    </source>
</evidence>
<dbReference type="GO" id="GO:0140662">
    <property type="term" value="F:ATP-dependent protein folding chaperone"/>
    <property type="evidence" value="ECO:0007669"/>
    <property type="project" value="InterPro"/>
</dbReference>
<dbReference type="InterPro" id="IPR013126">
    <property type="entry name" value="Hsp_70_fam"/>
</dbReference>